<evidence type="ECO:0000256" key="8">
    <source>
        <dbReference type="ARBA" id="ARBA00023136"/>
    </source>
</evidence>
<comment type="caution">
    <text evidence="11">The sequence shown here is derived from an EMBL/GenBank/DDBJ whole genome shotgun (WGS) entry which is preliminary data.</text>
</comment>
<evidence type="ECO:0000256" key="7">
    <source>
        <dbReference type="ARBA" id="ARBA00022989"/>
    </source>
</evidence>
<name>A0ABU1Y0B7_9GAMM</name>
<dbReference type="Gene3D" id="3.30.1300.30">
    <property type="entry name" value="GSPII I/J protein-like"/>
    <property type="match status" value="1"/>
</dbReference>
<dbReference type="InterPro" id="IPR003413">
    <property type="entry name" value="T2SS_GspI_C"/>
</dbReference>
<comment type="similarity">
    <text evidence="2 9">Belongs to the GSP I family.</text>
</comment>
<evidence type="ECO:0000256" key="9">
    <source>
        <dbReference type="RuleBase" id="RU368030"/>
    </source>
</evidence>
<dbReference type="Pfam" id="PF07963">
    <property type="entry name" value="N_methyl"/>
    <property type="match status" value="1"/>
</dbReference>
<comment type="function">
    <text evidence="9">Component of the type II secretion system required for the energy-dependent secretion of extracellular factors such as proteases and toxins from the periplasm.</text>
</comment>
<keyword evidence="8" id="KW-0472">Membrane</keyword>
<organism evidence="11 12">
    <name type="scientific">Luteimonas terrae</name>
    <dbReference type="NCBI Taxonomy" id="1530191"/>
    <lineage>
        <taxon>Bacteria</taxon>
        <taxon>Pseudomonadati</taxon>
        <taxon>Pseudomonadota</taxon>
        <taxon>Gammaproteobacteria</taxon>
        <taxon>Lysobacterales</taxon>
        <taxon>Lysobacteraceae</taxon>
        <taxon>Luteimonas</taxon>
    </lineage>
</organism>
<dbReference type="PROSITE" id="PS00409">
    <property type="entry name" value="PROKAR_NTER_METHYL"/>
    <property type="match status" value="1"/>
</dbReference>
<evidence type="ECO:0000313" key="11">
    <source>
        <dbReference type="EMBL" id="MDR7194393.1"/>
    </source>
</evidence>
<dbReference type="InterPro" id="IPR045584">
    <property type="entry name" value="Pilin-like"/>
</dbReference>
<comment type="PTM">
    <text evidence="9">Cleaved by prepilin peptidase.</text>
</comment>
<dbReference type="InterPro" id="IPR010052">
    <property type="entry name" value="T2SS_protein-GspI"/>
</dbReference>
<comment type="subunit">
    <text evidence="9">Type II secretion is composed of four main components: the outer membrane complex, the inner membrane complex, the cytoplasmic secretion ATPase and the periplasm-spanning pseudopilus.</text>
</comment>
<dbReference type="SUPFAM" id="SSF54523">
    <property type="entry name" value="Pili subunits"/>
    <property type="match status" value="1"/>
</dbReference>
<keyword evidence="6" id="KW-0812">Transmembrane</keyword>
<dbReference type="NCBIfam" id="TIGR02532">
    <property type="entry name" value="IV_pilin_GFxxxE"/>
    <property type="match status" value="1"/>
</dbReference>
<evidence type="ECO:0000259" key="10">
    <source>
        <dbReference type="Pfam" id="PF02501"/>
    </source>
</evidence>
<keyword evidence="12" id="KW-1185">Reference proteome</keyword>
<dbReference type="PANTHER" id="PTHR38779:SF2">
    <property type="entry name" value="TYPE II SECRETION SYSTEM PROTEIN I-RELATED"/>
    <property type="match status" value="1"/>
</dbReference>
<evidence type="ECO:0000256" key="5">
    <source>
        <dbReference type="ARBA" id="ARBA00022519"/>
    </source>
</evidence>
<evidence type="ECO:0000256" key="6">
    <source>
        <dbReference type="ARBA" id="ARBA00022692"/>
    </source>
</evidence>
<gene>
    <name evidence="11" type="ORF">J2W68_003138</name>
</gene>
<dbReference type="Proteomes" id="UP001256588">
    <property type="component" value="Unassembled WGS sequence"/>
</dbReference>
<keyword evidence="7" id="KW-1133">Transmembrane helix</keyword>
<dbReference type="PANTHER" id="PTHR38779">
    <property type="entry name" value="TYPE II SECRETION SYSTEM PROTEIN I-RELATED"/>
    <property type="match status" value="1"/>
</dbReference>
<evidence type="ECO:0000256" key="2">
    <source>
        <dbReference type="ARBA" id="ARBA00008358"/>
    </source>
</evidence>
<dbReference type="EMBL" id="JAVDWO010000015">
    <property type="protein sequence ID" value="MDR7194393.1"/>
    <property type="molecule type" value="Genomic_DNA"/>
</dbReference>
<dbReference type="NCBIfam" id="TIGR01707">
    <property type="entry name" value="gspI"/>
    <property type="match status" value="1"/>
</dbReference>
<sequence length="114" mass="12094">MTRAARGFSLIELLVALAVFALVVVALLNLSGGSTRSALQIETRALAGILAENLAVEAQIGEATPDAAQGEERLGDRQWRWRRAIEPAGAGLTRVRIAVFADDGQQVASAEVLR</sequence>
<comment type="subcellular location">
    <subcellularLocation>
        <location evidence="1 9">Cell inner membrane</location>
        <topology evidence="1 9">Single-pass membrane protein</topology>
    </subcellularLocation>
</comment>
<reference evidence="11 12" key="1">
    <citation type="submission" date="2023-07" db="EMBL/GenBank/DDBJ databases">
        <title>Sorghum-associated microbial communities from plants grown in Nebraska, USA.</title>
        <authorList>
            <person name="Schachtman D."/>
        </authorList>
    </citation>
    <scope>NUCLEOTIDE SEQUENCE [LARGE SCALE GENOMIC DNA]</scope>
    <source>
        <strain evidence="11 12">4099</strain>
    </source>
</reference>
<evidence type="ECO:0000313" key="12">
    <source>
        <dbReference type="Proteomes" id="UP001256588"/>
    </source>
</evidence>
<keyword evidence="4 9" id="KW-0488">Methylation</keyword>
<proteinExistence type="inferred from homology"/>
<evidence type="ECO:0000256" key="3">
    <source>
        <dbReference type="ARBA" id="ARBA00022475"/>
    </source>
</evidence>
<keyword evidence="3" id="KW-1003">Cell membrane</keyword>
<keyword evidence="5 9" id="KW-0997">Cell inner membrane</keyword>
<dbReference type="RefSeq" id="WP_310237627.1">
    <property type="nucleotide sequence ID" value="NZ_JAVDWO010000015.1"/>
</dbReference>
<evidence type="ECO:0000256" key="4">
    <source>
        <dbReference type="ARBA" id="ARBA00022481"/>
    </source>
</evidence>
<evidence type="ECO:0000256" key="1">
    <source>
        <dbReference type="ARBA" id="ARBA00004377"/>
    </source>
</evidence>
<feature type="domain" description="Type II secretion system protein GspI C-terminal" evidence="10">
    <location>
        <begin position="42"/>
        <end position="110"/>
    </location>
</feature>
<accession>A0ABU1Y0B7</accession>
<protein>
    <recommendedName>
        <fullName evidence="9">Type II secretion system protein I</fullName>
        <shortName evidence="9">T2SS minor pseudopilin I</shortName>
    </recommendedName>
</protein>
<dbReference type="Pfam" id="PF02501">
    <property type="entry name" value="T2SSI"/>
    <property type="match status" value="1"/>
</dbReference>
<dbReference type="InterPro" id="IPR012902">
    <property type="entry name" value="N_methyl_site"/>
</dbReference>